<evidence type="ECO:0000313" key="7">
    <source>
        <dbReference type="Proteomes" id="UP001152797"/>
    </source>
</evidence>
<dbReference type="GO" id="GO:0008168">
    <property type="term" value="F:methyltransferase activity"/>
    <property type="evidence" value="ECO:0007669"/>
    <property type="project" value="UniProtKB-KW"/>
</dbReference>
<protein>
    <submittedName>
        <fullName evidence="5">Uncharacterized protein</fullName>
    </submittedName>
</protein>
<feature type="active site" evidence="4">
    <location>
        <position position="375"/>
    </location>
</feature>
<dbReference type="PRINTS" id="PR00105">
    <property type="entry name" value="C5METTRFRASE"/>
</dbReference>
<dbReference type="Proteomes" id="UP001152797">
    <property type="component" value="Unassembled WGS sequence"/>
</dbReference>
<evidence type="ECO:0000313" key="6">
    <source>
        <dbReference type="EMBL" id="CAL1140744.1"/>
    </source>
</evidence>
<dbReference type="SUPFAM" id="SSF53335">
    <property type="entry name" value="S-adenosyl-L-methionine-dependent methyltransferases"/>
    <property type="match status" value="1"/>
</dbReference>
<evidence type="ECO:0000256" key="2">
    <source>
        <dbReference type="ARBA" id="ARBA00022679"/>
    </source>
</evidence>
<evidence type="ECO:0000256" key="4">
    <source>
        <dbReference type="PROSITE-ProRule" id="PRU01016"/>
    </source>
</evidence>
<dbReference type="PANTHER" id="PTHR46098">
    <property type="entry name" value="TRNA (CYTOSINE(38)-C(5))-METHYLTRANSFERASE"/>
    <property type="match status" value="1"/>
</dbReference>
<organism evidence="5">
    <name type="scientific">Cladocopium goreaui</name>
    <dbReference type="NCBI Taxonomy" id="2562237"/>
    <lineage>
        <taxon>Eukaryota</taxon>
        <taxon>Sar</taxon>
        <taxon>Alveolata</taxon>
        <taxon>Dinophyceae</taxon>
        <taxon>Suessiales</taxon>
        <taxon>Symbiodiniaceae</taxon>
        <taxon>Cladocopium</taxon>
    </lineage>
</organism>
<dbReference type="EMBL" id="CAMXCT020001158">
    <property type="protein sequence ID" value="CAL1140744.1"/>
    <property type="molecule type" value="Genomic_DNA"/>
</dbReference>
<keyword evidence="7" id="KW-1185">Reference proteome</keyword>
<gene>
    <name evidence="5" type="ORF">C1SCF055_LOCUS14650</name>
</gene>
<evidence type="ECO:0000256" key="3">
    <source>
        <dbReference type="ARBA" id="ARBA00022691"/>
    </source>
</evidence>
<reference evidence="6" key="2">
    <citation type="submission" date="2024-04" db="EMBL/GenBank/DDBJ databases">
        <authorList>
            <person name="Chen Y."/>
            <person name="Shah S."/>
            <person name="Dougan E. K."/>
            <person name="Thang M."/>
            <person name="Chan C."/>
        </authorList>
    </citation>
    <scope>NUCLEOTIDE SEQUENCE [LARGE SCALE GENOMIC DNA]</scope>
</reference>
<dbReference type="OrthoDB" id="411250at2759"/>
<proteinExistence type="inferred from homology"/>
<evidence type="ECO:0000256" key="1">
    <source>
        <dbReference type="ARBA" id="ARBA00022603"/>
    </source>
</evidence>
<dbReference type="PROSITE" id="PS51679">
    <property type="entry name" value="SAM_MT_C5"/>
    <property type="match status" value="1"/>
</dbReference>
<evidence type="ECO:0000313" key="5">
    <source>
        <dbReference type="EMBL" id="CAI3987369.1"/>
    </source>
</evidence>
<keyword evidence="1 4" id="KW-0489">Methyltransferase</keyword>
<dbReference type="InterPro" id="IPR001525">
    <property type="entry name" value="C5_MeTfrase"/>
</dbReference>
<dbReference type="AlphaFoldDB" id="A0A9P1C959"/>
<dbReference type="Gene3D" id="3.40.50.150">
    <property type="entry name" value="Vaccinia Virus protein VP39"/>
    <property type="match status" value="1"/>
</dbReference>
<name>A0A9P1C959_9DINO</name>
<dbReference type="InterPro" id="IPR050750">
    <property type="entry name" value="C5-MTase"/>
</dbReference>
<comment type="similarity">
    <text evidence="4">Belongs to the class I-like SAM-binding methyltransferase superfamily. C5-methyltransferase family.</text>
</comment>
<accession>A0A9P1C959</accession>
<comment type="caution">
    <text evidence="5">The sequence shown here is derived from an EMBL/GenBank/DDBJ whole genome shotgun (WGS) entry which is preliminary data.</text>
</comment>
<dbReference type="PANTHER" id="PTHR46098:SF1">
    <property type="entry name" value="TRNA (CYTOSINE(38)-C(5))-METHYLTRANSFERASE"/>
    <property type="match status" value="1"/>
</dbReference>
<dbReference type="Pfam" id="PF00145">
    <property type="entry name" value="DNA_methylase"/>
    <property type="match status" value="1"/>
</dbReference>
<keyword evidence="2 4" id="KW-0808">Transferase</keyword>
<dbReference type="InterPro" id="IPR029063">
    <property type="entry name" value="SAM-dependent_MTases_sf"/>
</dbReference>
<dbReference type="EMBL" id="CAMXCT030001158">
    <property type="protein sequence ID" value="CAL4774681.1"/>
    <property type="molecule type" value="Genomic_DNA"/>
</dbReference>
<dbReference type="EMBL" id="CAMXCT010001158">
    <property type="protein sequence ID" value="CAI3987369.1"/>
    <property type="molecule type" value="Genomic_DNA"/>
</dbReference>
<sequence>MEVTFHGALSPLRRVGASCTRAAEQCSFRPAVRSYSKAEICNKATARLWRFSIRPPMEVGMPPLASADPKMMSLQHLLKHGREATQRWRIQHPAFWRAFFERLGELKDQVNVREAIQVLEISATLRLVDLELVNASVETLLTAEDEDLLDLPQRDLAEAAEALAVIRPEAMNVVLRVLATRAHRLRAAQFSKVVSLASQAKSSESHHLADAFCRALVERQDASSQDLTLAAETTAQLVPKALYRLEPSPCGLELLFQHAARRVQSFTRLKLERLVAAAEMCGKTQALQRLQQRLEEDWKVLELFAGIGGWRLALSAAAETTPSKSAFAVTAYDSGPHCSEVYHLNFGERCSRRNIEQLSPKDLEGFDVWLMSPPCQPFSTTREAKQRDLQDKRCAALERLTKMLPKLQQPPRWIALENVKGFYGSEACCQWKAALSLSGFRAREIILDLMSFGTPNHRTRYYLLAERDTRNLELLAAPPEPR</sequence>
<keyword evidence="3 4" id="KW-0949">S-adenosyl-L-methionine</keyword>
<dbReference type="GO" id="GO:0032259">
    <property type="term" value="P:methylation"/>
    <property type="evidence" value="ECO:0007669"/>
    <property type="project" value="UniProtKB-KW"/>
</dbReference>
<reference evidence="5" key="1">
    <citation type="submission" date="2022-10" db="EMBL/GenBank/DDBJ databases">
        <authorList>
            <person name="Chen Y."/>
            <person name="Dougan E. K."/>
            <person name="Chan C."/>
            <person name="Rhodes N."/>
            <person name="Thang M."/>
        </authorList>
    </citation>
    <scope>NUCLEOTIDE SEQUENCE</scope>
</reference>